<feature type="region of interest" description="Disordered" evidence="1">
    <location>
        <begin position="141"/>
        <end position="160"/>
    </location>
</feature>
<accession>A0A6J4V808</accession>
<feature type="compositionally biased region" description="Pro residues" evidence="1">
    <location>
        <begin position="60"/>
        <end position="83"/>
    </location>
</feature>
<dbReference type="AlphaFoldDB" id="A0A6J4V808"/>
<proteinExistence type="predicted"/>
<sequence>TDRRAWQAGAGTHRIAVQTVSGDLHLAGATAVAPTVAARATPRFEPAPAANPTPSRAAVPAPPAPPAPPTPPEPPAPPLPAAPAPATGEAGVETGTRDETDVPEPRPDISMAEGDLAPRPAANRPEDARRLAVLGAVERGEIDVEEALRRLDAADPRGQP</sequence>
<protein>
    <submittedName>
        <fullName evidence="2">Uncharacterized protein</fullName>
    </submittedName>
</protein>
<gene>
    <name evidence="2" type="ORF">AVDCRST_MAG19-2865</name>
</gene>
<evidence type="ECO:0000313" key="2">
    <source>
        <dbReference type="EMBL" id="CAA9571835.1"/>
    </source>
</evidence>
<reference evidence="2" key="1">
    <citation type="submission" date="2020-02" db="EMBL/GenBank/DDBJ databases">
        <authorList>
            <person name="Meier V. D."/>
        </authorList>
    </citation>
    <scope>NUCLEOTIDE SEQUENCE</scope>
    <source>
        <strain evidence="2">AVDCRST_MAG19</strain>
    </source>
</reference>
<dbReference type="EMBL" id="CADCWL010000146">
    <property type="protein sequence ID" value="CAA9571835.1"/>
    <property type="molecule type" value="Genomic_DNA"/>
</dbReference>
<feature type="compositionally biased region" description="Basic and acidic residues" evidence="1">
    <location>
        <begin position="95"/>
        <end position="107"/>
    </location>
</feature>
<evidence type="ECO:0000256" key="1">
    <source>
        <dbReference type="SAM" id="MobiDB-lite"/>
    </source>
</evidence>
<feature type="non-terminal residue" evidence="2">
    <location>
        <position position="1"/>
    </location>
</feature>
<organism evidence="2">
    <name type="scientific">uncultured Thermomicrobiales bacterium</name>
    <dbReference type="NCBI Taxonomy" id="1645740"/>
    <lineage>
        <taxon>Bacteria</taxon>
        <taxon>Pseudomonadati</taxon>
        <taxon>Thermomicrobiota</taxon>
        <taxon>Thermomicrobia</taxon>
        <taxon>Thermomicrobiales</taxon>
        <taxon>environmental samples</taxon>
    </lineage>
</organism>
<name>A0A6J4V808_9BACT</name>
<feature type="region of interest" description="Disordered" evidence="1">
    <location>
        <begin position="42"/>
        <end position="127"/>
    </location>
</feature>